<keyword evidence="2" id="KW-1133">Transmembrane helix</keyword>
<evidence type="ECO:0008006" key="5">
    <source>
        <dbReference type="Google" id="ProtNLM"/>
    </source>
</evidence>
<reference evidence="3" key="1">
    <citation type="submission" date="2022-06" db="EMBL/GenBank/DDBJ databases">
        <authorList>
            <person name="Ping M."/>
        </authorList>
    </citation>
    <scope>NUCLEOTIDE SEQUENCE</scope>
    <source>
        <strain evidence="3">JCM11759T</strain>
    </source>
</reference>
<feature type="transmembrane region" description="Helical" evidence="2">
    <location>
        <begin position="113"/>
        <end position="129"/>
    </location>
</feature>
<accession>A0ABY5D4A2</accession>
<sequence>MRFLPHLRHHSSRIGLVLLCISPLLLGVHHQLAALVMLFSLALMLLGARHLVGRLCELCFAAMPLDASAAATQRRWMLRLVHLILWHRPWKILVGGVVFMVIALAAATHLSSATVAVFNLVVGVVWLAIETHMRYQPWCPWCDHSGGGGGGHDPAPAPPTGPTAKLHVAAR</sequence>
<evidence type="ECO:0000256" key="2">
    <source>
        <dbReference type="SAM" id="Phobius"/>
    </source>
</evidence>
<dbReference type="Proteomes" id="UP001055940">
    <property type="component" value="Chromosome"/>
</dbReference>
<keyword evidence="2" id="KW-0812">Transmembrane</keyword>
<keyword evidence="4" id="KW-1185">Reference proteome</keyword>
<organism evidence="3 4">
    <name type="scientific">Nocardiopsis exhalans</name>
    <dbReference type="NCBI Taxonomy" id="163604"/>
    <lineage>
        <taxon>Bacteria</taxon>
        <taxon>Bacillati</taxon>
        <taxon>Actinomycetota</taxon>
        <taxon>Actinomycetes</taxon>
        <taxon>Streptosporangiales</taxon>
        <taxon>Nocardiopsidaceae</taxon>
        <taxon>Nocardiopsis</taxon>
    </lineage>
</organism>
<dbReference type="EMBL" id="CP099837">
    <property type="protein sequence ID" value="USY18068.1"/>
    <property type="molecule type" value="Genomic_DNA"/>
</dbReference>
<feature type="transmembrane region" description="Helical" evidence="2">
    <location>
        <begin position="90"/>
        <end position="107"/>
    </location>
</feature>
<evidence type="ECO:0000313" key="3">
    <source>
        <dbReference type="EMBL" id="USY18068.1"/>
    </source>
</evidence>
<name>A0ABY5D4A2_9ACTN</name>
<dbReference type="RefSeq" id="WP_254417542.1">
    <property type="nucleotide sequence ID" value="NZ_BAAAJB010000077.1"/>
</dbReference>
<feature type="region of interest" description="Disordered" evidence="1">
    <location>
        <begin position="149"/>
        <end position="171"/>
    </location>
</feature>
<evidence type="ECO:0000313" key="4">
    <source>
        <dbReference type="Proteomes" id="UP001055940"/>
    </source>
</evidence>
<evidence type="ECO:0000256" key="1">
    <source>
        <dbReference type="SAM" id="MobiDB-lite"/>
    </source>
</evidence>
<proteinExistence type="predicted"/>
<gene>
    <name evidence="3" type="ORF">NE857_22400</name>
</gene>
<keyword evidence="2" id="KW-0472">Membrane</keyword>
<feature type="transmembrane region" description="Helical" evidence="2">
    <location>
        <begin position="12"/>
        <end position="45"/>
    </location>
</feature>
<protein>
    <recommendedName>
        <fullName evidence="5">DUF4395 domain-containing protein</fullName>
    </recommendedName>
</protein>